<dbReference type="InterPro" id="IPR052155">
    <property type="entry name" value="Biofilm_reg_signaling"/>
</dbReference>
<sequence length="858" mass="97111">MNLRSILLFLTLFSCLTAVVGVFLFYEQSVNSNIEKEEQSADTTASLIAVKLDTAIERYIRASRTLASLPDIVGTMSESREQGYIKSKYLLYQFCDKGQASLCYLIKPDGLTVVDNRGPDQNNSLEGYNYSFRPYFTQALKRGGDVYAALGTVTKKRGLYFSSRIESENSSILGVAVIKVPMENLESDIHNLEGTAVLISPDGVVFASSDKSWEMCSLWPIPEARMSEIIASKQFGINPIASLGFHDEIKEQRLYSEKLEVTFIVGQSELKTMPGWQLLYLNQAHEFYWLDDTVVPLVSLMFLLASAASLMLYKVGTRDLQFLKEAEQELMNSEERLRQLAELTNEGVLIHKDGIILDTNKASAEIFDYPEEYLIGKDIWSFMAEECISTAHHHMSIGYERPYDLEGKRRGGEIFPMEVCARDSAIKGEKVRVCCIRDLSQSNSLVIDRLNFFIEDAEKSGSIFAVVYIDLDNFKRFNDSLGHQFGDKLLTSATRRLRGGLEDQDSLLRHGGDEFIILLQNFGGTRELYKAVERLHNVFNEEFVIDQYGVSLSATFGVSIYPQHGDKAIGLLQNAELAMYRCREIGNQGYFEYYSEEMGRNAGYKLEMEQYLRKALENEELLLNYQPVYAYQDGEINLVSAEVLVRWNSKELGCVGPDKFIPIAENTGLIIEIGNWIIRTACQQGAEWIANGYRAFRLAINISPRQLRQYDFINVLQGILSDTGYPAEQLCLEITEGILIEDDQYARYILNQIKELGISLAIDDFGTGYSSLSYLKHYPFDLLKIDRAFVADLDIDKSHNQLVTACILMAHGLNMKVVAEGVETADQLTFLADHSCDYYQGYYLNRPMPAQPFEALLK</sequence>
<dbReference type="GO" id="GO:0005886">
    <property type="term" value="C:plasma membrane"/>
    <property type="evidence" value="ECO:0007669"/>
    <property type="project" value="UniProtKB-SubCell"/>
</dbReference>
<dbReference type="Gene3D" id="3.20.20.450">
    <property type="entry name" value="EAL domain"/>
    <property type="match status" value="1"/>
</dbReference>
<feature type="domain" description="PAS" evidence="12">
    <location>
        <begin position="333"/>
        <end position="386"/>
    </location>
</feature>
<dbReference type="InterPro" id="IPR001633">
    <property type="entry name" value="EAL_dom"/>
</dbReference>
<dbReference type="SMART" id="SM00052">
    <property type="entry name" value="EAL"/>
    <property type="match status" value="1"/>
</dbReference>
<keyword evidence="11" id="KW-0472">Membrane</keyword>
<evidence type="ECO:0000256" key="9">
    <source>
        <dbReference type="ARBA" id="ARBA00022989"/>
    </source>
</evidence>
<reference evidence="16" key="1">
    <citation type="submission" date="2016-10" db="EMBL/GenBank/DDBJ databases">
        <authorList>
            <person name="Varghese N."/>
            <person name="Submissions S."/>
        </authorList>
    </citation>
    <scope>NUCLEOTIDE SEQUENCE [LARGE SCALE GENOMIC DNA]</scope>
    <source>
        <strain evidence="16">DSM 18887</strain>
    </source>
</reference>
<dbReference type="InterPro" id="IPR029787">
    <property type="entry name" value="Nucleotide_cyclase"/>
</dbReference>
<keyword evidence="6" id="KW-0547">Nucleotide-binding</keyword>
<dbReference type="Pfam" id="PF13426">
    <property type="entry name" value="PAS_9"/>
    <property type="match status" value="1"/>
</dbReference>
<evidence type="ECO:0000256" key="4">
    <source>
        <dbReference type="ARBA" id="ARBA00022679"/>
    </source>
</evidence>
<dbReference type="CDD" id="cd01948">
    <property type="entry name" value="EAL"/>
    <property type="match status" value="1"/>
</dbReference>
<protein>
    <submittedName>
        <fullName evidence="15">PAS domain S-box-containing protein/diguanylate cyclase (GGDEF) domain-containing protein</fullName>
    </submittedName>
</protein>
<dbReference type="NCBIfam" id="TIGR00229">
    <property type="entry name" value="sensory_box"/>
    <property type="match status" value="1"/>
</dbReference>
<evidence type="ECO:0000256" key="3">
    <source>
        <dbReference type="ARBA" id="ARBA00022553"/>
    </source>
</evidence>
<dbReference type="PROSITE" id="PS50883">
    <property type="entry name" value="EAL"/>
    <property type="match status" value="1"/>
</dbReference>
<dbReference type="GO" id="GO:0005524">
    <property type="term" value="F:ATP binding"/>
    <property type="evidence" value="ECO:0007669"/>
    <property type="project" value="UniProtKB-KW"/>
</dbReference>
<keyword evidence="8" id="KW-0067">ATP-binding</keyword>
<dbReference type="EMBL" id="FOGB01000014">
    <property type="protein sequence ID" value="SER02541.1"/>
    <property type="molecule type" value="Genomic_DNA"/>
</dbReference>
<evidence type="ECO:0000256" key="11">
    <source>
        <dbReference type="ARBA" id="ARBA00023136"/>
    </source>
</evidence>
<feature type="domain" description="GGDEF" evidence="14">
    <location>
        <begin position="462"/>
        <end position="595"/>
    </location>
</feature>
<accession>A0A1H9KTP1</accession>
<dbReference type="PROSITE" id="PS51257">
    <property type="entry name" value="PROKAR_LIPOPROTEIN"/>
    <property type="match status" value="1"/>
</dbReference>
<dbReference type="InterPro" id="IPR035919">
    <property type="entry name" value="EAL_sf"/>
</dbReference>
<dbReference type="Gene3D" id="3.30.450.20">
    <property type="entry name" value="PAS domain"/>
    <property type="match status" value="3"/>
</dbReference>
<keyword evidence="10" id="KW-0902">Two-component regulatory system</keyword>
<name>A0A1H9KTP1_9GAMM</name>
<dbReference type="SMART" id="SM00267">
    <property type="entry name" value="GGDEF"/>
    <property type="match status" value="1"/>
</dbReference>
<proteinExistence type="predicted"/>
<keyword evidence="16" id="KW-1185">Reference proteome</keyword>
<dbReference type="Pfam" id="PF00563">
    <property type="entry name" value="EAL"/>
    <property type="match status" value="1"/>
</dbReference>
<dbReference type="AlphaFoldDB" id="A0A1H9KTP1"/>
<dbReference type="SUPFAM" id="SSF141868">
    <property type="entry name" value="EAL domain-like"/>
    <property type="match status" value="1"/>
</dbReference>
<evidence type="ECO:0000259" key="14">
    <source>
        <dbReference type="PROSITE" id="PS50887"/>
    </source>
</evidence>
<keyword evidence="4" id="KW-0808">Transferase</keyword>
<dbReference type="Pfam" id="PF02743">
    <property type="entry name" value="dCache_1"/>
    <property type="match status" value="1"/>
</dbReference>
<organism evidence="15 16">
    <name type="scientific">Amphritea atlantica</name>
    <dbReference type="NCBI Taxonomy" id="355243"/>
    <lineage>
        <taxon>Bacteria</taxon>
        <taxon>Pseudomonadati</taxon>
        <taxon>Pseudomonadota</taxon>
        <taxon>Gammaproteobacteria</taxon>
        <taxon>Oceanospirillales</taxon>
        <taxon>Oceanospirillaceae</taxon>
        <taxon>Amphritea</taxon>
    </lineage>
</organism>
<comment type="subcellular location">
    <subcellularLocation>
        <location evidence="1">Cell membrane</location>
        <topology evidence="1">Multi-pass membrane protein</topology>
    </subcellularLocation>
</comment>
<evidence type="ECO:0000256" key="6">
    <source>
        <dbReference type="ARBA" id="ARBA00022741"/>
    </source>
</evidence>
<keyword evidence="3" id="KW-0597">Phosphoprotein</keyword>
<gene>
    <name evidence="15" type="ORF">SAMN03080615_03658</name>
</gene>
<dbReference type="SUPFAM" id="SSF55073">
    <property type="entry name" value="Nucleotide cyclase"/>
    <property type="match status" value="1"/>
</dbReference>
<dbReference type="Pfam" id="PF00990">
    <property type="entry name" value="GGDEF"/>
    <property type="match status" value="1"/>
</dbReference>
<dbReference type="InterPro" id="IPR035965">
    <property type="entry name" value="PAS-like_dom_sf"/>
</dbReference>
<dbReference type="SUPFAM" id="SSF103190">
    <property type="entry name" value="Sensory domain-like"/>
    <property type="match status" value="1"/>
</dbReference>
<evidence type="ECO:0000256" key="1">
    <source>
        <dbReference type="ARBA" id="ARBA00004651"/>
    </source>
</evidence>
<evidence type="ECO:0000256" key="10">
    <source>
        <dbReference type="ARBA" id="ARBA00023012"/>
    </source>
</evidence>
<dbReference type="CDD" id="cd00130">
    <property type="entry name" value="PAS"/>
    <property type="match status" value="1"/>
</dbReference>
<dbReference type="GO" id="GO:0000160">
    <property type="term" value="P:phosphorelay signal transduction system"/>
    <property type="evidence" value="ECO:0007669"/>
    <property type="project" value="UniProtKB-KW"/>
</dbReference>
<dbReference type="CDD" id="cd01949">
    <property type="entry name" value="GGDEF"/>
    <property type="match status" value="1"/>
</dbReference>
<dbReference type="PANTHER" id="PTHR44757:SF2">
    <property type="entry name" value="BIOFILM ARCHITECTURE MAINTENANCE PROTEIN MBAA"/>
    <property type="match status" value="1"/>
</dbReference>
<keyword evidence="2" id="KW-1003">Cell membrane</keyword>
<keyword evidence="9" id="KW-1133">Transmembrane helix</keyword>
<dbReference type="SMART" id="SM00091">
    <property type="entry name" value="PAS"/>
    <property type="match status" value="1"/>
</dbReference>
<evidence type="ECO:0000256" key="2">
    <source>
        <dbReference type="ARBA" id="ARBA00022475"/>
    </source>
</evidence>
<dbReference type="RefSeq" id="WP_091361060.1">
    <property type="nucleotide sequence ID" value="NZ_AP025284.1"/>
</dbReference>
<dbReference type="PROSITE" id="PS50887">
    <property type="entry name" value="GGDEF"/>
    <property type="match status" value="1"/>
</dbReference>
<dbReference type="GO" id="GO:0016301">
    <property type="term" value="F:kinase activity"/>
    <property type="evidence" value="ECO:0007669"/>
    <property type="project" value="UniProtKB-KW"/>
</dbReference>
<feature type="domain" description="EAL" evidence="13">
    <location>
        <begin position="605"/>
        <end position="858"/>
    </location>
</feature>
<keyword evidence="5" id="KW-0812">Transmembrane</keyword>
<dbReference type="NCBIfam" id="TIGR00254">
    <property type="entry name" value="GGDEF"/>
    <property type="match status" value="1"/>
</dbReference>
<dbReference type="OrthoDB" id="9813903at2"/>
<dbReference type="InterPro" id="IPR000014">
    <property type="entry name" value="PAS"/>
</dbReference>
<dbReference type="Gene3D" id="3.30.70.270">
    <property type="match status" value="1"/>
</dbReference>
<dbReference type="PROSITE" id="PS50112">
    <property type="entry name" value="PAS"/>
    <property type="match status" value="1"/>
</dbReference>
<dbReference type="InterPro" id="IPR033479">
    <property type="entry name" value="dCache_1"/>
</dbReference>
<dbReference type="InterPro" id="IPR000160">
    <property type="entry name" value="GGDEF_dom"/>
</dbReference>
<dbReference type="STRING" id="355243.SAMN03080615_03658"/>
<evidence type="ECO:0000256" key="5">
    <source>
        <dbReference type="ARBA" id="ARBA00022692"/>
    </source>
</evidence>
<dbReference type="Proteomes" id="UP000198749">
    <property type="component" value="Unassembled WGS sequence"/>
</dbReference>
<evidence type="ECO:0000313" key="15">
    <source>
        <dbReference type="EMBL" id="SER02541.1"/>
    </source>
</evidence>
<evidence type="ECO:0000313" key="16">
    <source>
        <dbReference type="Proteomes" id="UP000198749"/>
    </source>
</evidence>
<dbReference type="SUPFAM" id="SSF55785">
    <property type="entry name" value="PYP-like sensor domain (PAS domain)"/>
    <property type="match status" value="1"/>
</dbReference>
<dbReference type="PANTHER" id="PTHR44757">
    <property type="entry name" value="DIGUANYLATE CYCLASE DGCP"/>
    <property type="match status" value="1"/>
</dbReference>
<dbReference type="InterPro" id="IPR029151">
    <property type="entry name" value="Sensor-like_sf"/>
</dbReference>
<dbReference type="CDD" id="cd12914">
    <property type="entry name" value="PDC1_DGC_like"/>
    <property type="match status" value="1"/>
</dbReference>
<evidence type="ECO:0000256" key="7">
    <source>
        <dbReference type="ARBA" id="ARBA00022777"/>
    </source>
</evidence>
<evidence type="ECO:0000259" key="13">
    <source>
        <dbReference type="PROSITE" id="PS50883"/>
    </source>
</evidence>
<dbReference type="InterPro" id="IPR043128">
    <property type="entry name" value="Rev_trsase/Diguanyl_cyclase"/>
</dbReference>
<evidence type="ECO:0000259" key="12">
    <source>
        <dbReference type="PROSITE" id="PS50112"/>
    </source>
</evidence>
<evidence type="ECO:0000256" key="8">
    <source>
        <dbReference type="ARBA" id="ARBA00022840"/>
    </source>
</evidence>
<keyword evidence="7" id="KW-0418">Kinase</keyword>